<gene>
    <name evidence="1" type="ORF">O6H91_03G013400</name>
</gene>
<accession>A0ACC2E3M6</accession>
<organism evidence="1 2">
    <name type="scientific">Diphasiastrum complanatum</name>
    <name type="common">Issler's clubmoss</name>
    <name type="synonym">Lycopodium complanatum</name>
    <dbReference type="NCBI Taxonomy" id="34168"/>
    <lineage>
        <taxon>Eukaryota</taxon>
        <taxon>Viridiplantae</taxon>
        <taxon>Streptophyta</taxon>
        <taxon>Embryophyta</taxon>
        <taxon>Tracheophyta</taxon>
        <taxon>Lycopodiopsida</taxon>
        <taxon>Lycopodiales</taxon>
        <taxon>Lycopodiaceae</taxon>
        <taxon>Lycopodioideae</taxon>
        <taxon>Diphasiastrum</taxon>
    </lineage>
</organism>
<evidence type="ECO:0000313" key="2">
    <source>
        <dbReference type="Proteomes" id="UP001162992"/>
    </source>
</evidence>
<sequence length="790" mass="84932">MRGCRLRIADTHPSKVVKALLEPQQGSDTAAFLLADGSCVLVSLAQPSRALVRCPKPCSDACFLRLQIRMPSNEGAMPLREDPKPSREVLTPLKQEVKSFSANLRPARVSGVAGVPQELKVEAGNGGHESSILLPEEAGNGSGDVRPLKQVALRSKALNGNAQVCFVTASPAKGGACTDIHAWLCEPPSFVRMAVNIHSGGQNAEETNTRAGKSCLSTTWGGRQGSARLDVPHGIAVKMVASVNVIALYSASAAKIWVMAAKISSATAPNREIPTVTAGLPELHQRSEIEETFGGFKGGALKKQNCSHSKHLTTTKESLLLIKCAVLDCNRPIYSLHLSLQHLLLGEQGGVRVWPLRPLVKPRKMQRGSELLINSAPGHENERTWVLPGELDRHEAKAILSDKAKFSPFSSNGLYERAVIGKGVSYLNGFTAVEVKKASIVSEKQGSDEEDGLETAERQMLGSTKGGNLVQAVQKEFALYGSSETVPAELVGLGLHDGVLRKVKTHLDQCCHLPRQLNIPVANAAVSLEHNVVSNTIDAKRYQEIVGHLASPEPLSKEWQILKKNGLFAQHPPNVVEAKCKHMQHLMPASSPHCAPSINQRKQGRQDSQSMSFFIPLDAGKKDVCSSGVSSQVAGIQRMSSRDFIILDSTGQLHHLTLPKVMFSGENMLEKIMDEGSNSFLGMRPLKTSLKVKSFAVLPPLQAGSTGVASLSQRIWISDGAHSVHIVSLSDGATLDEKSKSPVADAERALLSPLQVVFSSDRVHSLIALSGDTILTLTEKSIITYVIPAT</sequence>
<dbReference type="Proteomes" id="UP001162992">
    <property type="component" value="Chromosome 3"/>
</dbReference>
<name>A0ACC2E3M6_DIPCM</name>
<keyword evidence="2" id="KW-1185">Reference proteome</keyword>
<protein>
    <submittedName>
        <fullName evidence="1">Uncharacterized protein</fullName>
    </submittedName>
</protein>
<dbReference type="EMBL" id="CM055094">
    <property type="protein sequence ID" value="KAJ7561087.1"/>
    <property type="molecule type" value="Genomic_DNA"/>
</dbReference>
<proteinExistence type="predicted"/>
<evidence type="ECO:0000313" key="1">
    <source>
        <dbReference type="EMBL" id="KAJ7561087.1"/>
    </source>
</evidence>
<comment type="caution">
    <text evidence="1">The sequence shown here is derived from an EMBL/GenBank/DDBJ whole genome shotgun (WGS) entry which is preliminary data.</text>
</comment>
<reference evidence="2" key="1">
    <citation type="journal article" date="2024" name="Proc. Natl. Acad. Sci. U.S.A.">
        <title>Extraordinary preservation of gene collinearity over three hundred million years revealed in homosporous lycophytes.</title>
        <authorList>
            <person name="Li C."/>
            <person name="Wickell D."/>
            <person name="Kuo L.Y."/>
            <person name="Chen X."/>
            <person name="Nie B."/>
            <person name="Liao X."/>
            <person name="Peng D."/>
            <person name="Ji J."/>
            <person name="Jenkins J."/>
            <person name="Williams M."/>
            <person name="Shu S."/>
            <person name="Plott C."/>
            <person name="Barry K."/>
            <person name="Rajasekar S."/>
            <person name="Grimwood J."/>
            <person name="Han X."/>
            <person name="Sun S."/>
            <person name="Hou Z."/>
            <person name="He W."/>
            <person name="Dai G."/>
            <person name="Sun C."/>
            <person name="Schmutz J."/>
            <person name="Leebens-Mack J.H."/>
            <person name="Li F.W."/>
            <person name="Wang L."/>
        </authorList>
    </citation>
    <scope>NUCLEOTIDE SEQUENCE [LARGE SCALE GENOMIC DNA]</scope>
    <source>
        <strain evidence="2">cv. PW_Plant_1</strain>
    </source>
</reference>